<reference evidence="10" key="1">
    <citation type="submission" date="2025-08" db="UniProtKB">
        <authorList>
            <consortium name="RefSeq"/>
        </authorList>
    </citation>
    <scope>IDENTIFICATION</scope>
    <source>
        <tissue evidence="10">Seedling</tissue>
    </source>
</reference>
<dbReference type="RefSeq" id="XP_048330688.2">
    <property type="nucleotide sequence ID" value="XM_048474731.2"/>
</dbReference>
<dbReference type="PROSITE" id="PS50104">
    <property type="entry name" value="TIR"/>
    <property type="match status" value="1"/>
</dbReference>
<dbReference type="Pfam" id="PF23282">
    <property type="entry name" value="WHD_ROQ1"/>
    <property type="match status" value="1"/>
</dbReference>
<dbReference type="InterPro" id="IPR000157">
    <property type="entry name" value="TIR_dom"/>
</dbReference>
<evidence type="ECO:0000256" key="5">
    <source>
        <dbReference type="ARBA" id="ARBA00022821"/>
    </source>
</evidence>
<feature type="domain" description="TIR" evidence="8">
    <location>
        <begin position="20"/>
        <end position="183"/>
    </location>
</feature>
<dbReference type="InterPro" id="IPR032675">
    <property type="entry name" value="LRR_dom_sf"/>
</dbReference>
<dbReference type="InterPro" id="IPR045344">
    <property type="entry name" value="C-JID"/>
</dbReference>
<dbReference type="Pfam" id="PF20160">
    <property type="entry name" value="C-JID"/>
    <property type="match status" value="1"/>
</dbReference>
<sequence>MKRSYSMFSSSSSSSSSRRTEYDVFLSFRGEDTRNNFTSHLYSALSQKGIYTFLDDDKLERGKSISPELLKAIENSRCSVIVLSENYASSSWCLDELVKILECREAFKQIVLPIFYHVDPSHVRKQIGSFGEPFHRYEQDFSQKVQKWRNALTQVASLAGWALHDGNEAKFIQDFIAKVSNKLGVAQLNISEDHFGMDSRLEKLNVCVCTSSLDNVHFIGICGLGGIGKTTLAKAYYDWMSSQFEGCSFLTNIRGVCEKKENDLVYLQNLLLSDILNGLPTKIRDIHKGMDMIRSKLCHKKVLVVLDDIDKLDQLKALAGKNNWFGSGSRIIVTTRDESLLLSTYMDCSIYRVEELCYSESFRLFSHKAFKSTHPSKEYEKLSEQVIAYTHGLPLALEVLGSFLCGKSVNQWESALDRLKEYPNKEITKVLRISFDGLEEIEKSIFLDIACFFNGFEKDNIIQIMDSCGFFPEIGIRVLIDKSLLHVDNDDKVWMHDLLQEMGKEIVRAKSRNEPGRCSRIWNYDDLCHVLEHNTGTKVEAIVCCFLEPKKLVCDFEAFSNMKKLRLLILQNLVLEMRDGQTLNIEHLSKELRFLRWHEFPAKYLPSNFQRGGLVELKLWLSKHLWKTAIKPLNNLKTIDISYSTNLRKFEDFGVVPNLEKLILVACVNLSEIHPSITLLERLTILNLKACIRLQNLPTSMGSLKSLKVLNLEGCVSLTNLPEELGLLNSLEELNLRGISVEDRDLPSSIALLENLKALSCCGGRQSNNMMNIIVGRGLSSSAGLFSLKMLELVNCGLGTFPESFGCLVSLEYLNLSNNDFSHLPISFNKLSKLRCIDLSLCRKLELLGPELPACLEILLLDYCVSLGKSLDPLMKEQCRLGCSATCVGCVKLARRQGSEMIAFTLLKAHLQYRPSGRFDIILPGNETPSWFTCTSFMPFINLQLDPNWCNSKWMGLALFLCALIPSPSISFEVVIQEVDDRFFIDNGFCITTTCPQELVSAAGSPADHLWLLYVPRNDIKAVWQNTNFSQLEFSFRSKDLDDDETSTPFYIRSCGVRLVYEQDIEAMNPMSSNRIEYPFEG</sequence>
<keyword evidence="3" id="KW-0677">Repeat</keyword>
<keyword evidence="5" id="KW-0611">Plant defense</keyword>
<protein>
    <recommendedName>
        <fullName evidence="1">ADP-ribosyl cyclase/cyclic ADP-ribose hydrolase</fullName>
        <ecNumber evidence="1">3.2.2.6</ecNumber>
    </recommendedName>
</protein>
<dbReference type="InterPro" id="IPR002182">
    <property type="entry name" value="NB-ARC"/>
</dbReference>
<dbReference type="PROSITE" id="PS51450">
    <property type="entry name" value="LRR"/>
    <property type="match status" value="1"/>
</dbReference>
<evidence type="ECO:0000256" key="6">
    <source>
        <dbReference type="ARBA" id="ARBA00023027"/>
    </source>
</evidence>
<keyword evidence="4" id="KW-0378">Hydrolase</keyword>
<proteinExistence type="predicted"/>
<evidence type="ECO:0000313" key="9">
    <source>
        <dbReference type="Proteomes" id="UP001652623"/>
    </source>
</evidence>
<evidence type="ECO:0000313" key="10">
    <source>
        <dbReference type="RefSeq" id="XP_048330688.2"/>
    </source>
</evidence>
<dbReference type="InterPro" id="IPR042197">
    <property type="entry name" value="Apaf_helical"/>
</dbReference>
<dbReference type="Proteomes" id="UP001652623">
    <property type="component" value="Chromosome 9"/>
</dbReference>
<name>A0ABM3IKY6_ZIZJJ</name>
<dbReference type="EC" id="3.2.2.6" evidence="1"/>
<evidence type="ECO:0000256" key="3">
    <source>
        <dbReference type="ARBA" id="ARBA00022737"/>
    </source>
</evidence>
<dbReference type="SUPFAM" id="SSF52200">
    <property type="entry name" value="Toll/Interleukin receptor TIR domain"/>
    <property type="match status" value="1"/>
</dbReference>
<dbReference type="InterPro" id="IPR001611">
    <property type="entry name" value="Leu-rich_rpt"/>
</dbReference>
<dbReference type="SUPFAM" id="SSF52540">
    <property type="entry name" value="P-loop containing nucleoside triphosphate hydrolases"/>
    <property type="match status" value="1"/>
</dbReference>
<dbReference type="PRINTS" id="PR00364">
    <property type="entry name" value="DISEASERSIST"/>
</dbReference>
<dbReference type="Gene3D" id="3.40.50.10140">
    <property type="entry name" value="Toll/interleukin-1 receptor homology (TIR) domain"/>
    <property type="match status" value="1"/>
</dbReference>
<comment type="catalytic activity">
    <reaction evidence="7">
        <text>NAD(+) + H2O = ADP-D-ribose + nicotinamide + H(+)</text>
        <dbReference type="Rhea" id="RHEA:16301"/>
        <dbReference type="ChEBI" id="CHEBI:15377"/>
        <dbReference type="ChEBI" id="CHEBI:15378"/>
        <dbReference type="ChEBI" id="CHEBI:17154"/>
        <dbReference type="ChEBI" id="CHEBI:57540"/>
        <dbReference type="ChEBI" id="CHEBI:57967"/>
        <dbReference type="EC" id="3.2.2.6"/>
    </reaction>
    <physiologicalReaction direction="left-to-right" evidence="7">
        <dbReference type="Rhea" id="RHEA:16302"/>
    </physiologicalReaction>
</comment>
<dbReference type="SMART" id="SM00255">
    <property type="entry name" value="TIR"/>
    <property type="match status" value="1"/>
</dbReference>
<evidence type="ECO:0000259" key="8">
    <source>
        <dbReference type="PROSITE" id="PS50104"/>
    </source>
</evidence>
<dbReference type="Pfam" id="PF23286">
    <property type="entry name" value="LRR_13"/>
    <property type="match status" value="1"/>
</dbReference>
<dbReference type="InterPro" id="IPR058192">
    <property type="entry name" value="WHD_ROQ1-like"/>
</dbReference>
<dbReference type="Gene3D" id="3.40.50.300">
    <property type="entry name" value="P-loop containing nucleotide triphosphate hydrolases"/>
    <property type="match status" value="1"/>
</dbReference>
<gene>
    <name evidence="10" type="primary">LOC107427295</name>
</gene>
<evidence type="ECO:0000256" key="7">
    <source>
        <dbReference type="ARBA" id="ARBA00047304"/>
    </source>
</evidence>
<dbReference type="Pfam" id="PF00931">
    <property type="entry name" value="NB-ARC"/>
    <property type="match status" value="1"/>
</dbReference>
<evidence type="ECO:0000256" key="2">
    <source>
        <dbReference type="ARBA" id="ARBA00022614"/>
    </source>
</evidence>
<keyword evidence="2" id="KW-0433">Leucine-rich repeat</keyword>
<dbReference type="InterPro" id="IPR027417">
    <property type="entry name" value="P-loop_NTPase"/>
</dbReference>
<organism evidence="9 10">
    <name type="scientific">Ziziphus jujuba</name>
    <name type="common">Chinese jujube</name>
    <name type="synonym">Ziziphus sativa</name>
    <dbReference type="NCBI Taxonomy" id="326968"/>
    <lineage>
        <taxon>Eukaryota</taxon>
        <taxon>Viridiplantae</taxon>
        <taxon>Streptophyta</taxon>
        <taxon>Embryophyta</taxon>
        <taxon>Tracheophyta</taxon>
        <taxon>Spermatophyta</taxon>
        <taxon>Magnoliopsida</taxon>
        <taxon>eudicotyledons</taxon>
        <taxon>Gunneridae</taxon>
        <taxon>Pentapetalae</taxon>
        <taxon>rosids</taxon>
        <taxon>fabids</taxon>
        <taxon>Rosales</taxon>
        <taxon>Rhamnaceae</taxon>
        <taxon>Paliureae</taxon>
        <taxon>Ziziphus</taxon>
    </lineage>
</organism>
<accession>A0ABM3IKY6</accession>
<dbReference type="InterPro" id="IPR044974">
    <property type="entry name" value="Disease_R_plants"/>
</dbReference>
<dbReference type="SUPFAM" id="SSF52058">
    <property type="entry name" value="L domain-like"/>
    <property type="match status" value="1"/>
</dbReference>
<dbReference type="PANTHER" id="PTHR11017:SF527">
    <property type="entry name" value="TMV RESISTANCE PROTEIN N-LIKE"/>
    <property type="match status" value="1"/>
</dbReference>
<dbReference type="Pfam" id="PF01582">
    <property type="entry name" value="TIR"/>
    <property type="match status" value="1"/>
</dbReference>
<evidence type="ECO:0000256" key="1">
    <source>
        <dbReference type="ARBA" id="ARBA00011982"/>
    </source>
</evidence>
<dbReference type="InterPro" id="IPR035897">
    <property type="entry name" value="Toll_tir_struct_dom_sf"/>
</dbReference>
<keyword evidence="6" id="KW-0520">NAD</keyword>
<dbReference type="Gene3D" id="3.80.10.10">
    <property type="entry name" value="Ribonuclease Inhibitor"/>
    <property type="match status" value="2"/>
</dbReference>
<dbReference type="PANTHER" id="PTHR11017">
    <property type="entry name" value="LEUCINE-RICH REPEAT-CONTAINING PROTEIN"/>
    <property type="match status" value="1"/>
</dbReference>
<keyword evidence="9" id="KW-1185">Reference proteome</keyword>
<dbReference type="GeneID" id="107427295"/>
<dbReference type="InterPro" id="IPR058546">
    <property type="entry name" value="RPS4B/Roq1-like_LRR"/>
</dbReference>
<dbReference type="Gene3D" id="1.10.8.430">
    <property type="entry name" value="Helical domain of apoptotic protease-activating factors"/>
    <property type="match status" value="1"/>
</dbReference>
<evidence type="ECO:0000256" key="4">
    <source>
        <dbReference type="ARBA" id="ARBA00022801"/>
    </source>
</evidence>